<dbReference type="Pfam" id="PF04023">
    <property type="entry name" value="FeoA"/>
    <property type="match status" value="1"/>
</dbReference>
<keyword evidence="1" id="KW-0408">Iron</keyword>
<dbReference type="PANTHER" id="PTHR42954">
    <property type="entry name" value="FE(2+) TRANSPORT PROTEIN A"/>
    <property type="match status" value="1"/>
</dbReference>
<dbReference type="InterPro" id="IPR038157">
    <property type="entry name" value="FeoA_core_dom"/>
</dbReference>
<dbReference type="STRING" id="637679.GCA_001550055_03583"/>
<dbReference type="InterPro" id="IPR052713">
    <property type="entry name" value="FeoA"/>
</dbReference>
<dbReference type="AlphaFoldDB" id="A0A1G7B951"/>
<evidence type="ECO:0000313" key="3">
    <source>
        <dbReference type="EMBL" id="SDE23561.1"/>
    </source>
</evidence>
<evidence type="ECO:0000259" key="2">
    <source>
        <dbReference type="SMART" id="SM00899"/>
    </source>
</evidence>
<dbReference type="SMART" id="SM00899">
    <property type="entry name" value="FeoA"/>
    <property type="match status" value="1"/>
</dbReference>
<protein>
    <submittedName>
        <fullName evidence="3">Ferrous iron transport protein A</fullName>
    </submittedName>
</protein>
<proteinExistence type="predicted"/>
<dbReference type="RefSeq" id="WP_074519421.1">
    <property type="nucleotide sequence ID" value="NZ_DAIOMO010000005.1"/>
</dbReference>
<feature type="domain" description="Ferrous iron transporter FeoA-like" evidence="2">
    <location>
        <begin position="19"/>
        <end position="98"/>
    </location>
</feature>
<dbReference type="GO" id="GO:0046914">
    <property type="term" value="F:transition metal ion binding"/>
    <property type="evidence" value="ECO:0007669"/>
    <property type="project" value="InterPro"/>
</dbReference>
<sequence>MNQEQKIEGEATGAADALVALGTMKPGMFGHVIAFDTTDIPDIDPDTADRLREMGFAEDLEVEVLHQSLIGRDPIAVRIGRMTVALRRREANIVKVQLV</sequence>
<reference evidence="3 4" key="1">
    <citation type="submission" date="2016-10" db="EMBL/GenBank/DDBJ databases">
        <authorList>
            <person name="de Groot N.N."/>
        </authorList>
    </citation>
    <scope>NUCLEOTIDE SEQUENCE [LARGE SCALE GENOMIC DNA]</scope>
    <source>
        <strain evidence="3 4">CGMCC 1.9109</strain>
    </source>
</reference>
<dbReference type="PANTHER" id="PTHR42954:SF2">
    <property type="entry name" value="FE(2+) TRANSPORT PROTEIN A"/>
    <property type="match status" value="1"/>
</dbReference>
<dbReference type="InterPro" id="IPR007167">
    <property type="entry name" value="Fe-transptr_FeoA-like"/>
</dbReference>
<keyword evidence="4" id="KW-1185">Reference proteome</keyword>
<accession>A0A1G7B951</accession>
<evidence type="ECO:0000313" key="4">
    <source>
        <dbReference type="Proteomes" id="UP000183685"/>
    </source>
</evidence>
<organism evidence="3 4">
    <name type="scientific">Kordiimonas lacus</name>
    <dbReference type="NCBI Taxonomy" id="637679"/>
    <lineage>
        <taxon>Bacteria</taxon>
        <taxon>Pseudomonadati</taxon>
        <taxon>Pseudomonadota</taxon>
        <taxon>Alphaproteobacteria</taxon>
        <taxon>Kordiimonadales</taxon>
        <taxon>Kordiimonadaceae</taxon>
        <taxon>Kordiimonas</taxon>
    </lineage>
</organism>
<dbReference type="Gene3D" id="2.30.30.90">
    <property type="match status" value="1"/>
</dbReference>
<gene>
    <name evidence="3" type="ORF">SAMN04488071_2418</name>
</gene>
<dbReference type="EMBL" id="FNAK01000005">
    <property type="protein sequence ID" value="SDE23561.1"/>
    <property type="molecule type" value="Genomic_DNA"/>
</dbReference>
<dbReference type="Proteomes" id="UP000183685">
    <property type="component" value="Unassembled WGS sequence"/>
</dbReference>
<dbReference type="InterPro" id="IPR008988">
    <property type="entry name" value="Transcriptional_repressor_C"/>
</dbReference>
<dbReference type="SUPFAM" id="SSF50037">
    <property type="entry name" value="C-terminal domain of transcriptional repressors"/>
    <property type="match status" value="1"/>
</dbReference>
<evidence type="ECO:0000256" key="1">
    <source>
        <dbReference type="ARBA" id="ARBA00023004"/>
    </source>
</evidence>
<name>A0A1G7B951_9PROT</name>